<dbReference type="CDD" id="cd02440">
    <property type="entry name" value="AdoMet_MTases"/>
    <property type="match status" value="1"/>
</dbReference>
<dbReference type="EMBL" id="NBSH01000003">
    <property type="protein sequence ID" value="ORX39173.1"/>
    <property type="molecule type" value="Genomic_DNA"/>
</dbReference>
<dbReference type="PANTHER" id="PTHR43832">
    <property type="match status" value="1"/>
</dbReference>
<gene>
    <name evidence="3" type="ORF">BD324DRAFT_618734</name>
</gene>
<comment type="caution">
    <text evidence="3">The sequence shown here is derived from an EMBL/GenBank/DDBJ whole genome shotgun (WGS) entry which is preliminary data.</text>
</comment>
<dbReference type="GO" id="GO:0008168">
    <property type="term" value="F:methyltransferase activity"/>
    <property type="evidence" value="ECO:0007669"/>
    <property type="project" value="UniProtKB-KW"/>
</dbReference>
<comment type="similarity">
    <text evidence="1">Belongs to the CFA/CMAS family.</text>
</comment>
<dbReference type="GeneID" id="33556883"/>
<dbReference type="GO" id="GO:0032259">
    <property type="term" value="P:methylation"/>
    <property type="evidence" value="ECO:0007669"/>
    <property type="project" value="UniProtKB-KW"/>
</dbReference>
<dbReference type="OrthoDB" id="506498at2759"/>
<name>A0A1Y1UMA0_9TREE</name>
<evidence type="ECO:0000313" key="4">
    <source>
        <dbReference type="Proteomes" id="UP000193218"/>
    </source>
</evidence>
<keyword evidence="3" id="KW-0808">Transferase</keyword>
<dbReference type="STRING" id="4999.A0A1Y1UMA0"/>
<protein>
    <submittedName>
        <fullName evidence="3">S-adenosyl-L-methionine-dependent methyltransferase</fullName>
    </submittedName>
</protein>
<reference evidence="3 4" key="1">
    <citation type="submission" date="2017-03" db="EMBL/GenBank/DDBJ databases">
        <title>Widespread Adenine N6-methylation of Active Genes in Fungi.</title>
        <authorList>
            <consortium name="DOE Joint Genome Institute"/>
            <person name="Mondo S.J."/>
            <person name="Dannebaum R.O."/>
            <person name="Kuo R.C."/>
            <person name="Louie K.B."/>
            <person name="Bewick A.J."/>
            <person name="Labutti K."/>
            <person name="Haridas S."/>
            <person name="Kuo A."/>
            <person name="Salamov A."/>
            <person name="Ahrendt S.R."/>
            <person name="Lau R."/>
            <person name="Bowen B.P."/>
            <person name="Lipzen A."/>
            <person name="Sullivan W."/>
            <person name="Andreopoulos W.B."/>
            <person name="Clum A."/>
            <person name="Lindquist E."/>
            <person name="Daum C."/>
            <person name="Northen T.R."/>
            <person name="Ramamoorthy G."/>
            <person name="Schmitz R.J."/>
            <person name="Gryganskyi A."/>
            <person name="Culley D."/>
            <person name="Magnuson J."/>
            <person name="James T.Y."/>
            <person name="O'Malley M.A."/>
            <person name="Stajich J.E."/>
            <person name="Spatafora J.W."/>
            <person name="Visel A."/>
            <person name="Grigoriev I.V."/>
        </authorList>
    </citation>
    <scope>NUCLEOTIDE SEQUENCE [LARGE SCALE GENOMIC DNA]</scope>
    <source>
        <strain evidence="3 4">NRRL Y-17943</strain>
    </source>
</reference>
<dbReference type="RefSeq" id="XP_021873036.1">
    <property type="nucleotide sequence ID" value="XM_022015075.1"/>
</dbReference>
<organism evidence="3 4">
    <name type="scientific">Kockovaella imperatae</name>
    <dbReference type="NCBI Taxonomy" id="4999"/>
    <lineage>
        <taxon>Eukaryota</taxon>
        <taxon>Fungi</taxon>
        <taxon>Dikarya</taxon>
        <taxon>Basidiomycota</taxon>
        <taxon>Agaricomycotina</taxon>
        <taxon>Tremellomycetes</taxon>
        <taxon>Tremellales</taxon>
        <taxon>Cuniculitremaceae</taxon>
        <taxon>Kockovaella</taxon>
    </lineage>
</organism>
<proteinExistence type="inferred from homology"/>
<evidence type="ECO:0000313" key="3">
    <source>
        <dbReference type="EMBL" id="ORX39173.1"/>
    </source>
</evidence>
<dbReference type="InParanoid" id="A0A1Y1UMA0"/>
<keyword evidence="3" id="KW-0489">Methyltransferase</keyword>
<dbReference type="Proteomes" id="UP000193218">
    <property type="component" value="Unassembled WGS sequence"/>
</dbReference>
<dbReference type="Pfam" id="PF02353">
    <property type="entry name" value="CMAS"/>
    <property type="match status" value="1"/>
</dbReference>
<dbReference type="AlphaFoldDB" id="A0A1Y1UMA0"/>
<dbReference type="InterPro" id="IPR029063">
    <property type="entry name" value="SAM-dependent_MTases_sf"/>
</dbReference>
<keyword evidence="4" id="KW-1185">Reference proteome</keyword>
<evidence type="ECO:0000256" key="1">
    <source>
        <dbReference type="ARBA" id="ARBA00010815"/>
    </source>
</evidence>
<dbReference type="SUPFAM" id="SSF53335">
    <property type="entry name" value="S-adenosyl-L-methionine-dependent methyltransferases"/>
    <property type="match status" value="1"/>
</dbReference>
<accession>A0A1Y1UMA0</accession>
<evidence type="ECO:0000256" key="2">
    <source>
        <dbReference type="SAM" id="MobiDB-lite"/>
    </source>
</evidence>
<dbReference type="PANTHER" id="PTHR43832:SF1">
    <property type="entry name" value="S-ADENOSYL-L-METHIONINE-DEPENDENT METHYLTRANSFERASES SUPERFAMILY PROTEIN"/>
    <property type="match status" value="1"/>
</dbReference>
<feature type="region of interest" description="Disordered" evidence="2">
    <location>
        <begin position="125"/>
        <end position="144"/>
    </location>
</feature>
<dbReference type="Gene3D" id="3.40.50.150">
    <property type="entry name" value="Vaccinia Virus protein VP39"/>
    <property type="match status" value="1"/>
</dbReference>
<sequence length="380" mass="43088">MDYAYALLDRGYIPDSVLRPTIRSLCRKRQREIDRGSLTAQHAAKLEFISDLYSRPIAIEQEKANEQHYEVPTEFLKLCLGPRMKYSSCIFENDKSSLGDAEDAILSSYCVDARLGKGLRGVGGSTSSVSLPGPKVEGKSQSQVKEWEAGKEGEGLRILDLGCGWGSLGLFLAEHYPAASITMLSNSRTQKLHIDGVAESKGFKNVKVITGDVNVYDFEEKEQFTHILSIEMFEHMKAYPALLRKISTWLAPSGYLFIHFFCHKDTPYHFEEDDGWMAQTFFSGGTMPSLDLFTYFQDDLKVVHSSYLNGTHYAKTLEAWLKLQDKNSKEGMRILQEAMGAEEGSKTFYRFRVFFMACAEFFGLDKGETWGVARYLFEKR</sequence>